<evidence type="ECO:0000259" key="1">
    <source>
        <dbReference type="PROSITE" id="PS51459"/>
    </source>
</evidence>
<feature type="domain" description="Fido" evidence="1">
    <location>
        <begin position="108"/>
        <end position="258"/>
    </location>
</feature>
<dbReference type="PANTHER" id="PTHR13504:SF33">
    <property type="entry name" value="FIC FAMILY PROTEIN"/>
    <property type="match status" value="1"/>
</dbReference>
<dbReference type="Proteomes" id="UP001595967">
    <property type="component" value="Unassembled WGS sequence"/>
</dbReference>
<dbReference type="SUPFAM" id="SSF140931">
    <property type="entry name" value="Fic-like"/>
    <property type="match status" value="1"/>
</dbReference>
<proteinExistence type="predicted"/>
<evidence type="ECO:0000313" key="2">
    <source>
        <dbReference type="EMBL" id="MFC4621761.1"/>
    </source>
</evidence>
<organism evidence="2 3">
    <name type="scientific">Comamonas nitrativorans</name>
    <dbReference type="NCBI Taxonomy" id="108437"/>
    <lineage>
        <taxon>Bacteria</taxon>
        <taxon>Pseudomonadati</taxon>
        <taxon>Pseudomonadota</taxon>
        <taxon>Betaproteobacteria</taxon>
        <taxon>Burkholderiales</taxon>
        <taxon>Comamonadaceae</taxon>
        <taxon>Comamonas</taxon>
    </lineage>
</organism>
<dbReference type="Gene3D" id="1.10.3290.10">
    <property type="entry name" value="Fido-like domain"/>
    <property type="match status" value="1"/>
</dbReference>
<keyword evidence="3" id="KW-1185">Reference proteome</keyword>
<comment type="caution">
    <text evidence="2">The sequence shown here is derived from an EMBL/GenBank/DDBJ whole genome shotgun (WGS) entry which is preliminary data.</text>
</comment>
<reference evidence="3" key="1">
    <citation type="journal article" date="2019" name="Int. J. Syst. Evol. Microbiol.">
        <title>The Global Catalogue of Microorganisms (GCM) 10K type strain sequencing project: providing services to taxonomists for standard genome sequencing and annotation.</title>
        <authorList>
            <consortium name="The Broad Institute Genomics Platform"/>
            <consortium name="The Broad Institute Genome Sequencing Center for Infectious Disease"/>
            <person name="Wu L."/>
            <person name="Ma J."/>
        </authorList>
    </citation>
    <scope>NUCLEOTIDE SEQUENCE [LARGE SCALE GENOMIC DNA]</scope>
    <source>
        <strain evidence="3">JCM 11650</strain>
    </source>
</reference>
<dbReference type="PROSITE" id="PS51459">
    <property type="entry name" value="FIDO"/>
    <property type="match status" value="1"/>
</dbReference>
<sequence length="346" mass="39342">MHSLSPEYIAKLRFNARQLAMLRTLGEQRGRQPLHIAQLPEVLNDVRRVAIADSIESSTRLNGVTVAGHRLKSLALEKVTPQNRAEQEIAGYRDALKLICDGGDRMPLSESIIFQLHATLHRYMRQPGGQWKTTDSDIIEGLSGYSFHPVAAHLTPVTMASLVARYRMALDQQLADPLVLVPLVIFDFLCIHPFPDNNCRMARLLSLQLLCHFDYAVGRFISLERIFEDSKEDYCTALGASLQGWHEGIHNITPWFDYFWGTLVRAYEEFEDRIGTIERGRGAKGDRVRTEILKHRLPFSISEIEKACPGISRDMVRLTLRTMKAEGLIEPTGKGRNAKWQHTQNR</sequence>
<dbReference type="Pfam" id="PF02661">
    <property type="entry name" value="Fic"/>
    <property type="match status" value="1"/>
</dbReference>
<dbReference type="RefSeq" id="WP_377724836.1">
    <property type="nucleotide sequence ID" value="NZ_JBHSEW010000004.1"/>
</dbReference>
<evidence type="ECO:0000313" key="3">
    <source>
        <dbReference type="Proteomes" id="UP001595967"/>
    </source>
</evidence>
<dbReference type="PANTHER" id="PTHR13504">
    <property type="entry name" value="FIDO DOMAIN-CONTAINING PROTEIN DDB_G0283145"/>
    <property type="match status" value="1"/>
</dbReference>
<dbReference type="InterPro" id="IPR036597">
    <property type="entry name" value="Fido-like_dom_sf"/>
</dbReference>
<dbReference type="InterPro" id="IPR003812">
    <property type="entry name" value="Fido"/>
</dbReference>
<dbReference type="InterPro" id="IPR040198">
    <property type="entry name" value="Fido_containing"/>
</dbReference>
<dbReference type="EMBL" id="JBHSEW010000004">
    <property type="protein sequence ID" value="MFC4621761.1"/>
    <property type="molecule type" value="Genomic_DNA"/>
</dbReference>
<protein>
    <submittedName>
        <fullName evidence="2">Fic family protein</fullName>
    </submittedName>
</protein>
<name>A0ABV9GU74_9BURK</name>
<gene>
    <name evidence="2" type="ORF">ACFO3A_05975</name>
</gene>
<accession>A0ABV9GU74</accession>